<dbReference type="InterPro" id="IPR031935">
    <property type="entry name" value="DUF4770"/>
</dbReference>
<dbReference type="AlphaFoldDB" id="B4LPL4"/>
<evidence type="ECO:0008006" key="6">
    <source>
        <dbReference type="Google" id="ProtNLM"/>
    </source>
</evidence>
<name>B4LPL4_DROVI</name>
<dbReference type="InParanoid" id="B4LPL4"/>
<dbReference type="eggNOG" id="ENOG502SCTQ">
    <property type="taxonomic scope" value="Eukaryota"/>
</dbReference>
<evidence type="ECO:0000259" key="3">
    <source>
        <dbReference type="Pfam" id="PF15995"/>
    </source>
</evidence>
<dbReference type="KEGG" id="dvi:6625332"/>
<gene>
    <name evidence="4" type="primary">Dvir\GJ21377</name>
    <name evidence="4" type="ORF">Dvir_GJ21377</name>
</gene>
<organism evidence="4 5">
    <name type="scientific">Drosophila virilis</name>
    <name type="common">Fruit fly</name>
    <dbReference type="NCBI Taxonomy" id="7244"/>
    <lineage>
        <taxon>Eukaryota</taxon>
        <taxon>Metazoa</taxon>
        <taxon>Ecdysozoa</taxon>
        <taxon>Arthropoda</taxon>
        <taxon>Hexapoda</taxon>
        <taxon>Insecta</taxon>
        <taxon>Pterygota</taxon>
        <taxon>Neoptera</taxon>
        <taxon>Endopterygota</taxon>
        <taxon>Diptera</taxon>
        <taxon>Brachycera</taxon>
        <taxon>Muscomorpha</taxon>
        <taxon>Ephydroidea</taxon>
        <taxon>Drosophilidae</taxon>
        <taxon>Drosophila</taxon>
    </lineage>
</organism>
<dbReference type="OrthoDB" id="6613664at2759"/>
<proteinExistence type="predicted"/>
<dbReference type="InterPro" id="IPR031936">
    <property type="entry name" value="DUF4771"/>
</dbReference>
<dbReference type="Proteomes" id="UP000008792">
    <property type="component" value="Unassembled WGS sequence"/>
</dbReference>
<feature type="domain" description="DUF4771" evidence="3">
    <location>
        <begin position="626"/>
        <end position="784"/>
    </location>
</feature>
<dbReference type="Pfam" id="PF15994">
    <property type="entry name" value="DUF4770"/>
    <property type="match status" value="1"/>
</dbReference>
<reference evidence="4 5" key="1">
    <citation type="journal article" date="2007" name="Nature">
        <title>Evolution of genes and genomes on the Drosophila phylogeny.</title>
        <authorList>
            <consortium name="Drosophila 12 Genomes Consortium"/>
            <person name="Clark A.G."/>
            <person name="Eisen M.B."/>
            <person name="Smith D.R."/>
            <person name="Bergman C.M."/>
            <person name="Oliver B."/>
            <person name="Markow T.A."/>
            <person name="Kaufman T.C."/>
            <person name="Kellis M."/>
            <person name="Gelbart W."/>
            <person name="Iyer V.N."/>
            <person name="Pollard D.A."/>
            <person name="Sackton T.B."/>
            <person name="Larracuente A.M."/>
            <person name="Singh N.D."/>
            <person name="Abad J.P."/>
            <person name="Abt D.N."/>
            <person name="Adryan B."/>
            <person name="Aguade M."/>
            <person name="Akashi H."/>
            <person name="Anderson W.W."/>
            <person name="Aquadro C.F."/>
            <person name="Ardell D.H."/>
            <person name="Arguello R."/>
            <person name="Artieri C.G."/>
            <person name="Barbash D.A."/>
            <person name="Barker D."/>
            <person name="Barsanti P."/>
            <person name="Batterham P."/>
            <person name="Batzoglou S."/>
            <person name="Begun D."/>
            <person name="Bhutkar A."/>
            <person name="Blanco E."/>
            <person name="Bosak S.A."/>
            <person name="Bradley R.K."/>
            <person name="Brand A.D."/>
            <person name="Brent M.R."/>
            <person name="Brooks A.N."/>
            <person name="Brown R.H."/>
            <person name="Butlin R.K."/>
            <person name="Caggese C."/>
            <person name="Calvi B.R."/>
            <person name="Bernardo de Carvalho A."/>
            <person name="Caspi A."/>
            <person name="Castrezana S."/>
            <person name="Celniker S.E."/>
            <person name="Chang J.L."/>
            <person name="Chapple C."/>
            <person name="Chatterji S."/>
            <person name="Chinwalla A."/>
            <person name="Civetta A."/>
            <person name="Clifton S.W."/>
            <person name="Comeron J.M."/>
            <person name="Costello J.C."/>
            <person name="Coyne J.A."/>
            <person name="Daub J."/>
            <person name="David R.G."/>
            <person name="Delcher A.L."/>
            <person name="Delehaunty K."/>
            <person name="Do C.B."/>
            <person name="Ebling H."/>
            <person name="Edwards K."/>
            <person name="Eickbush T."/>
            <person name="Evans J.D."/>
            <person name="Filipski A."/>
            <person name="Findeiss S."/>
            <person name="Freyhult E."/>
            <person name="Fulton L."/>
            <person name="Fulton R."/>
            <person name="Garcia A.C."/>
            <person name="Gardiner A."/>
            <person name="Garfield D.A."/>
            <person name="Garvin B.E."/>
            <person name="Gibson G."/>
            <person name="Gilbert D."/>
            <person name="Gnerre S."/>
            <person name="Godfrey J."/>
            <person name="Good R."/>
            <person name="Gotea V."/>
            <person name="Gravely B."/>
            <person name="Greenberg A.J."/>
            <person name="Griffiths-Jones S."/>
            <person name="Gross S."/>
            <person name="Guigo R."/>
            <person name="Gustafson E.A."/>
            <person name="Haerty W."/>
            <person name="Hahn M.W."/>
            <person name="Halligan D.L."/>
            <person name="Halpern A.L."/>
            <person name="Halter G.M."/>
            <person name="Han M.V."/>
            <person name="Heger A."/>
            <person name="Hillier L."/>
            <person name="Hinrichs A.S."/>
            <person name="Holmes I."/>
            <person name="Hoskins R.A."/>
            <person name="Hubisz M.J."/>
            <person name="Hultmark D."/>
            <person name="Huntley M.A."/>
            <person name="Jaffe D.B."/>
            <person name="Jagadeeshan S."/>
            <person name="Jeck W.R."/>
            <person name="Johnson J."/>
            <person name="Jones C.D."/>
            <person name="Jordan W.C."/>
            <person name="Karpen G.H."/>
            <person name="Kataoka E."/>
            <person name="Keightley P.D."/>
            <person name="Kheradpour P."/>
            <person name="Kirkness E.F."/>
            <person name="Koerich L.B."/>
            <person name="Kristiansen K."/>
            <person name="Kudrna D."/>
            <person name="Kulathinal R.J."/>
            <person name="Kumar S."/>
            <person name="Kwok R."/>
            <person name="Lander E."/>
            <person name="Langley C.H."/>
            <person name="Lapoint R."/>
            <person name="Lazzaro B.P."/>
            <person name="Lee S.J."/>
            <person name="Levesque L."/>
            <person name="Li R."/>
            <person name="Lin C.F."/>
            <person name="Lin M.F."/>
            <person name="Lindblad-Toh K."/>
            <person name="Llopart A."/>
            <person name="Long M."/>
            <person name="Low L."/>
            <person name="Lozovsky E."/>
            <person name="Lu J."/>
            <person name="Luo M."/>
            <person name="Machado C.A."/>
            <person name="Makalowski W."/>
            <person name="Marzo M."/>
            <person name="Matsuda M."/>
            <person name="Matzkin L."/>
            <person name="McAllister B."/>
            <person name="McBride C.S."/>
            <person name="McKernan B."/>
            <person name="McKernan K."/>
            <person name="Mendez-Lago M."/>
            <person name="Minx P."/>
            <person name="Mollenhauer M.U."/>
            <person name="Montooth K."/>
            <person name="Mount S.M."/>
            <person name="Mu X."/>
            <person name="Myers E."/>
            <person name="Negre B."/>
            <person name="Newfeld S."/>
            <person name="Nielsen R."/>
            <person name="Noor M.A."/>
            <person name="O'Grady P."/>
            <person name="Pachter L."/>
            <person name="Papaceit M."/>
            <person name="Parisi M.J."/>
            <person name="Parisi M."/>
            <person name="Parts L."/>
            <person name="Pedersen J.S."/>
            <person name="Pesole G."/>
            <person name="Phillippy A.M."/>
            <person name="Ponting C.P."/>
            <person name="Pop M."/>
            <person name="Porcelli D."/>
            <person name="Powell J.R."/>
            <person name="Prohaska S."/>
            <person name="Pruitt K."/>
            <person name="Puig M."/>
            <person name="Quesneville H."/>
            <person name="Ram K.R."/>
            <person name="Rand D."/>
            <person name="Rasmussen M.D."/>
            <person name="Reed L.K."/>
            <person name="Reenan R."/>
            <person name="Reily A."/>
            <person name="Remington K.A."/>
            <person name="Rieger T.T."/>
            <person name="Ritchie M.G."/>
            <person name="Robin C."/>
            <person name="Rogers Y.H."/>
            <person name="Rohde C."/>
            <person name="Rozas J."/>
            <person name="Rubenfield M.J."/>
            <person name="Ruiz A."/>
            <person name="Russo S."/>
            <person name="Salzberg S.L."/>
            <person name="Sanchez-Gracia A."/>
            <person name="Saranga D.J."/>
            <person name="Sato H."/>
            <person name="Schaeffer S.W."/>
            <person name="Schatz M.C."/>
            <person name="Schlenke T."/>
            <person name="Schwartz R."/>
            <person name="Segarra C."/>
            <person name="Singh R.S."/>
            <person name="Sirot L."/>
            <person name="Sirota M."/>
            <person name="Sisneros N.B."/>
            <person name="Smith C.D."/>
            <person name="Smith T.F."/>
            <person name="Spieth J."/>
            <person name="Stage D.E."/>
            <person name="Stark A."/>
            <person name="Stephan W."/>
            <person name="Strausberg R.L."/>
            <person name="Strempel S."/>
            <person name="Sturgill D."/>
            <person name="Sutton G."/>
            <person name="Sutton G.G."/>
            <person name="Tao W."/>
            <person name="Teichmann S."/>
            <person name="Tobari Y.N."/>
            <person name="Tomimura Y."/>
            <person name="Tsolas J.M."/>
            <person name="Valente V.L."/>
            <person name="Venter E."/>
            <person name="Venter J.C."/>
            <person name="Vicario S."/>
            <person name="Vieira F.G."/>
            <person name="Vilella A.J."/>
            <person name="Villasante A."/>
            <person name="Walenz B."/>
            <person name="Wang J."/>
            <person name="Wasserman M."/>
            <person name="Watts T."/>
            <person name="Wilson D."/>
            <person name="Wilson R.K."/>
            <person name="Wing R.A."/>
            <person name="Wolfner M.F."/>
            <person name="Wong A."/>
            <person name="Wong G.K."/>
            <person name="Wu C.I."/>
            <person name="Wu G."/>
            <person name="Yamamoto D."/>
            <person name="Yang H.P."/>
            <person name="Yang S.P."/>
            <person name="Yorke J.A."/>
            <person name="Yoshida K."/>
            <person name="Zdobnov E."/>
            <person name="Zhang P."/>
            <person name="Zhang Y."/>
            <person name="Zimin A.V."/>
            <person name="Baldwin J."/>
            <person name="Abdouelleil A."/>
            <person name="Abdulkadir J."/>
            <person name="Abebe A."/>
            <person name="Abera B."/>
            <person name="Abreu J."/>
            <person name="Acer S.C."/>
            <person name="Aftuck L."/>
            <person name="Alexander A."/>
            <person name="An P."/>
            <person name="Anderson E."/>
            <person name="Anderson S."/>
            <person name="Arachi H."/>
            <person name="Azer M."/>
            <person name="Bachantsang P."/>
            <person name="Barry A."/>
            <person name="Bayul T."/>
            <person name="Berlin A."/>
            <person name="Bessette D."/>
            <person name="Bloom T."/>
            <person name="Blye J."/>
            <person name="Boguslavskiy L."/>
            <person name="Bonnet C."/>
            <person name="Boukhgalter B."/>
            <person name="Bourzgui I."/>
            <person name="Brown A."/>
            <person name="Cahill P."/>
            <person name="Channer S."/>
            <person name="Cheshatsang Y."/>
            <person name="Chuda L."/>
            <person name="Citroen M."/>
            <person name="Collymore A."/>
            <person name="Cooke P."/>
            <person name="Costello M."/>
            <person name="D'Aco K."/>
            <person name="Daza R."/>
            <person name="De Haan G."/>
            <person name="DeGray S."/>
            <person name="DeMaso C."/>
            <person name="Dhargay N."/>
            <person name="Dooley K."/>
            <person name="Dooley E."/>
            <person name="Doricent M."/>
            <person name="Dorje P."/>
            <person name="Dorjee K."/>
            <person name="Dupes A."/>
            <person name="Elong R."/>
            <person name="Falk J."/>
            <person name="Farina A."/>
            <person name="Faro S."/>
            <person name="Ferguson D."/>
            <person name="Fisher S."/>
            <person name="Foley C.D."/>
            <person name="Franke A."/>
            <person name="Friedrich D."/>
            <person name="Gadbois L."/>
            <person name="Gearin G."/>
            <person name="Gearin C.R."/>
            <person name="Giannoukos G."/>
            <person name="Goode T."/>
            <person name="Graham J."/>
            <person name="Grandbois E."/>
            <person name="Grewal S."/>
            <person name="Gyaltsen K."/>
            <person name="Hafez N."/>
            <person name="Hagos B."/>
            <person name="Hall J."/>
            <person name="Henson C."/>
            <person name="Hollinger A."/>
            <person name="Honan T."/>
            <person name="Huard M.D."/>
            <person name="Hughes L."/>
            <person name="Hurhula B."/>
            <person name="Husby M.E."/>
            <person name="Kamat A."/>
            <person name="Kanga B."/>
            <person name="Kashin S."/>
            <person name="Khazanovich D."/>
            <person name="Kisner P."/>
            <person name="Lance K."/>
            <person name="Lara M."/>
            <person name="Lee W."/>
            <person name="Lennon N."/>
            <person name="Letendre F."/>
            <person name="LeVine R."/>
            <person name="Lipovsky A."/>
            <person name="Liu X."/>
            <person name="Liu J."/>
            <person name="Liu S."/>
            <person name="Lokyitsang T."/>
            <person name="Lokyitsang Y."/>
            <person name="Lubonja R."/>
            <person name="Lui A."/>
            <person name="MacDonald P."/>
            <person name="Magnisalis V."/>
            <person name="Maru K."/>
            <person name="Matthews C."/>
            <person name="McCusker W."/>
            <person name="McDonough S."/>
            <person name="Mehta T."/>
            <person name="Meldrim J."/>
            <person name="Meneus L."/>
            <person name="Mihai O."/>
            <person name="Mihalev A."/>
            <person name="Mihova T."/>
            <person name="Mittelman R."/>
            <person name="Mlenga V."/>
            <person name="Montmayeur A."/>
            <person name="Mulrain L."/>
            <person name="Navidi A."/>
            <person name="Naylor J."/>
            <person name="Negash T."/>
            <person name="Nguyen T."/>
            <person name="Nguyen N."/>
            <person name="Nicol R."/>
            <person name="Norbu C."/>
            <person name="Norbu N."/>
            <person name="Novod N."/>
            <person name="O'Neill B."/>
            <person name="Osman S."/>
            <person name="Markiewicz E."/>
            <person name="Oyono O.L."/>
            <person name="Patti C."/>
            <person name="Phunkhang P."/>
            <person name="Pierre F."/>
            <person name="Priest M."/>
            <person name="Raghuraman S."/>
            <person name="Rege F."/>
            <person name="Reyes R."/>
            <person name="Rise C."/>
            <person name="Rogov P."/>
            <person name="Ross K."/>
            <person name="Ryan E."/>
            <person name="Settipalli S."/>
            <person name="Shea T."/>
            <person name="Sherpa N."/>
            <person name="Shi L."/>
            <person name="Shih D."/>
            <person name="Sparrow T."/>
            <person name="Spaulding J."/>
            <person name="Stalker J."/>
            <person name="Stange-Thomann N."/>
            <person name="Stavropoulos S."/>
            <person name="Stone C."/>
            <person name="Strader C."/>
            <person name="Tesfaye S."/>
            <person name="Thomson T."/>
            <person name="Thoulutsang Y."/>
            <person name="Thoulutsang D."/>
            <person name="Topham K."/>
            <person name="Topping I."/>
            <person name="Tsamla T."/>
            <person name="Vassiliev H."/>
            <person name="Vo A."/>
            <person name="Wangchuk T."/>
            <person name="Wangdi T."/>
            <person name="Weiand M."/>
            <person name="Wilkinson J."/>
            <person name="Wilson A."/>
            <person name="Yadav S."/>
            <person name="Young G."/>
            <person name="Yu Q."/>
            <person name="Zembek L."/>
            <person name="Zhong D."/>
            <person name="Zimmer A."/>
            <person name="Zwirko Z."/>
            <person name="Jaffe D.B."/>
            <person name="Alvarez P."/>
            <person name="Brockman W."/>
            <person name="Butler J."/>
            <person name="Chin C."/>
            <person name="Gnerre S."/>
            <person name="Grabherr M."/>
            <person name="Kleber M."/>
            <person name="Mauceli E."/>
            <person name="MacCallum I."/>
        </authorList>
    </citation>
    <scope>NUCLEOTIDE SEQUENCE [LARGE SCALE GENOMIC DNA]</scope>
    <source>
        <strain evidence="5">Tucson 15010-1051.87</strain>
    </source>
</reference>
<evidence type="ECO:0000259" key="2">
    <source>
        <dbReference type="Pfam" id="PF15994"/>
    </source>
</evidence>
<dbReference type="PANTHER" id="PTHR41967">
    <property type="entry name" value="FI19406P1-RELATED"/>
    <property type="match status" value="1"/>
</dbReference>
<dbReference type="HOGENOM" id="CLU_013875_0_0_1"/>
<accession>B4LPL4</accession>
<dbReference type="OMA" id="WYAMGNY"/>
<keyword evidence="5" id="KW-1185">Reference proteome</keyword>
<evidence type="ECO:0000313" key="5">
    <source>
        <dbReference type="Proteomes" id="UP000008792"/>
    </source>
</evidence>
<dbReference type="PhylomeDB" id="B4LPL4"/>
<dbReference type="PANTHER" id="PTHR41967:SF6">
    <property type="entry name" value="FI19406P1-RELATED"/>
    <property type="match status" value="1"/>
</dbReference>
<protein>
    <recommendedName>
        <fullName evidence="6">DUF4771 domain-containing protein</fullName>
    </recommendedName>
</protein>
<feature type="domain" description="DUF4770" evidence="2">
    <location>
        <begin position="57"/>
        <end position="232"/>
    </location>
</feature>
<evidence type="ECO:0000313" key="4">
    <source>
        <dbReference type="EMBL" id="EDW60252.1"/>
    </source>
</evidence>
<feature type="region of interest" description="Disordered" evidence="1">
    <location>
        <begin position="140"/>
        <end position="173"/>
    </location>
</feature>
<sequence length="810" mass="93860">MGLRDFQKKLDQFQKAVDVPKWYLGLSDYQEDTIKELCNDLRDDFEQGTSFRVEKSLTRLGLSPLISKKKIRTMVQLSRGNDLAFIFFILEGYYISCRKNGEYTTNEKLLMIAMAKIDLLPTLQELDRILPPPQLSELDLKRQRRSYGQQQRTSKFPLEQQTRKKKSKSTQFPYFQRQPRPKEIVVKYTSKPPNVISNFPFWPLDQPPNYGIKSDPPWFAEYNLNPVGRLVKSTVAEAVDKYFHHLNHIKYLESRARFSRRAAAALEKAMDDDDTEPLMCAYHKFAIGEAQLIKDELVVMARDRCIELMDVTLPYRKLRQKRIVAQLERDIDDCIKRYSMKMESTTVHTISKSDCVLCQEQRVDFPVAKPQERKGRALVGDNLHLAHTQATDTCIGARLCGGGLRREPIDFEVELPPCRSSNAGTSMLSDASSCVTPKGKSQQRISFLLDDSKLKKLRKNRKDQTVEVRYQGKQTKKTFFTAPSDHKPYQFKYKRIFKSGQEKPRDVKKVIAKAFVSALDRGDGTPIPLCEKPAENTSEDDVEKLEMEVSGIRLTDSCASTDDTSEHSKRSYEDRRADIVDAVVRCAKEIWMKGVNAKRAEMEMQESEAKAKENPMQSSILTYDIEKFDPDNAQLMNRMLQDGLAQLRKNQRFVLASLPDAYKLPVLQAWIRRRYGKQYNEEEAQKSIQQSIKVFETITLLQGMPPPADLMGMDHMPQSKENFAYCKQAKALAAKVRQEYYKKLNDIYMNHTIACWYAMGNYMCRAGPPRKTFYAYMSANTRDIMRNKVWNGEYRDIRQFRDNYKETHKK</sequence>
<dbReference type="EMBL" id="CH940648">
    <property type="protein sequence ID" value="EDW60252.1"/>
    <property type="molecule type" value="Genomic_DNA"/>
</dbReference>
<dbReference type="Pfam" id="PF15995">
    <property type="entry name" value="DUF4771"/>
    <property type="match status" value="1"/>
</dbReference>
<evidence type="ECO:0000256" key="1">
    <source>
        <dbReference type="SAM" id="MobiDB-lite"/>
    </source>
</evidence>